<dbReference type="Proteomes" id="UP000229314">
    <property type="component" value="Chromosome"/>
</dbReference>
<reference evidence="5" key="4">
    <citation type="journal article" date="2018" name="Front. Microbiol.">
        <title>Genome Structure of the Opportunistic Pathogen Paracoccus yeei (Alphaproteobacteria) and Identification of Putative Virulence Factors.</title>
        <authorList>
            <person name="Lasek R."/>
            <person name="Szuplewska M."/>
            <person name="Mitura M."/>
            <person name="Decewicz P."/>
            <person name="Chmielowska C."/>
            <person name="Pawlot A."/>
            <person name="Sentkowska D."/>
            <person name="Czarnecki J."/>
            <person name="Bartosik D."/>
        </authorList>
    </citation>
    <scope>NUCLEOTIDE SEQUENCE</scope>
    <source>
        <strain evidence="5">CCUG 32053</strain>
    </source>
</reference>
<organism evidence="3 8">
    <name type="scientific">Paracoccus yeei</name>
    <dbReference type="NCBI Taxonomy" id="147645"/>
    <lineage>
        <taxon>Bacteria</taxon>
        <taxon>Pseudomonadati</taxon>
        <taxon>Pseudomonadota</taxon>
        <taxon>Alphaproteobacteria</taxon>
        <taxon>Rhodobacterales</taxon>
        <taxon>Paracoccaceae</taxon>
        <taxon>Paracoccus</taxon>
    </lineage>
</organism>
<dbReference type="Proteomes" id="UP000324507">
    <property type="component" value="Chromosome"/>
</dbReference>
<name>A0A2D2BYG7_9RHOB</name>
<dbReference type="GO" id="GO:0042602">
    <property type="term" value="F:riboflavin reductase (NADPH) activity"/>
    <property type="evidence" value="ECO:0007669"/>
    <property type="project" value="TreeGrafter"/>
</dbReference>
<keyword evidence="1" id="KW-0560">Oxidoreductase</keyword>
<evidence type="ECO:0000313" key="10">
    <source>
        <dbReference type="Proteomes" id="UP000324507"/>
    </source>
</evidence>
<dbReference type="SMART" id="SM00903">
    <property type="entry name" value="Flavin_Reduct"/>
    <property type="match status" value="1"/>
</dbReference>
<sequence length="181" mass="19071">MSRIPPATRDRLADEITFHPATAEARLLREALGRFATGVTVVTTQGPDGPLGMTANSFSSVSLEPPLVMWCPARASSRHAIFAGAGHWAVHVLGAEQLETCLRFTRGGAQFAGLDRVLSPEGVPVLPGVAARFDCETHAAHEAGDHTVMIGRVLRVTVAGPGDHPLVFAAGRFGQFAPDEG</sequence>
<protein>
    <submittedName>
        <fullName evidence="3">Flavin oxidoreductase</fullName>
    </submittedName>
    <submittedName>
        <fullName evidence="4 6">Flavin reductase</fullName>
    </submittedName>
</protein>
<evidence type="ECO:0000313" key="7">
    <source>
        <dbReference type="Proteomes" id="UP000191257"/>
    </source>
</evidence>
<dbReference type="GeneID" id="78897014"/>
<gene>
    <name evidence="4" type="ORF">A6J80_10330</name>
    <name evidence="6" type="ORF">FOB51_03820</name>
    <name evidence="5" type="ORF">PY32053_02926</name>
    <name evidence="3" type="ORF">PYTT13_04915</name>
</gene>
<proteinExistence type="predicted"/>
<dbReference type="Proteomes" id="UP000191257">
    <property type="component" value="Chromosome"/>
</dbReference>
<keyword evidence="7" id="KW-1185">Reference proteome</keyword>
<reference evidence="3 8" key="2">
    <citation type="submission" date="2017-10" db="EMBL/GenBank/DDBJ databases">
        <title>Complete genome sequence of Paracoccus yeei TT13 isolated from human skin.</title>
        <authorList>
            <person name="Lee K."/>
            <person name="Lim J.Y."/>
            <person name="Hwang I."/>
        </authorList>
    </citation>
    <scope>NUCLEOTIDE SEQUENCE [LARGE SCALE GENOMIC DNA]</scope>
    <source>
        <strain evidence="3 8">TT13</strain>
    </source>
</reference>
<reference evidence="9" key="5">
    <citation type="submission" date="2018-07" db="EMBL/GenBank/DDBJ databases">
        <title>Genome Structure of the Opportunistic Pathogen Paracoccus yeei (Alphaproteobacteria) and Identification of Putative Virulence Factors.</title>
        <authorList>
            <person name="Lasek R."/>
            <person name="Szuplewska M."/>
            <person name="Mitura M."/>
            <person name="Decewicz P."/>
            <person name="Chmielowska C."/>
            <person name="Pawlot A."/>
            <person name="Sentkowska D."/>
            <person name="Czarnecki J."/>
            <person name="Bartosik D."/>
        </authorList>
    </citation>
    <scope>NUCLEOTIDE SEQUENCE [LARGE SCALE GENOMIC DNA]</scope>
    <source>
        <strain evidence="9">CCUG 32053</strain>
    </source>
</reference>
<accession>A0A2D2BYG7</accession>
<reference evidence="4" key="3">
    <citation type="submission" date="2017-12" db="EMBL/GenBank/DDBJ databases">
        <title>FDA dAtabase for Regulatory Grade micrObial Sequences (FDA-ARGOS): Supporting development and validation of Infectious Disease Dx tests.</title>
        <authorList>
            <person name="Campos J."/>
            <person name="Goldberg B."/>
            <person name="Tallon L."/>
            <person name="Sadzewicz L."/>
            <person name="Sengamalay N."/>
            <person name="Ott S."/>
            <person name="Godinez A."/>
            <person name="Nagaraj S."/>
            <person name="Vyas G."/>
            <person name="Aluvathingal J."/>
            <person name="Nadendla S."/>
            <person name="Geyer C."/>
            <person name="Nandy P."/>
            <person name="Hobson J."/>
            <person name="Sichtig H."/>
        </authorList>
    </citation>
    <scope>NUCLEOTIDE SEQUENCE</scope>
    <source>
        <strain evidence="4">FDAARGOS_252</strain>
    </source>
</reference>
<evidence type="ECO:0000313" key="9">
    <source>
        <dbReference type="Proteomes" id="UP000272010"/>
    </source>
</evidence>
<evidence type="ECO:0000313" key="4">
    <source>
        <dbReference type="EMBL" id="AVI58315.1"/>
    </source>
</evidence>
<dbReference type="GO" id="GO:0006208">
    <property type="term" value="P:pyrimidine nucleobase catabolic process"/>
    <property type="evidence" value="ECO:0007669"/>
    <property type="project" value="TreeGrafter"/>
</dbReference>
<dbReference type="AlphaFoldDB" id="A0A2D2BYG7"/>
<dbReference type="SUPFAM" id="SSF50475">
    <property type="entry name" value="FMN-binding split barrel"/>
    <property type="match status" value="1"/>
</dbReference>
<dbReference type="PANTHER" id="PTHR30466">
    <property type="entry name" value="FLAVIN REDUCTASE"/>
    <property type="match status" value="1"/>
</dbReference>
<dbReference type="EMBL" id="CP020442">
    <property type="protein sequence ID" value="AVI58315.1"/>
    <property type="molecule type" value="Genomic_DNA"/>
</dbReference>
<evidence type="ECO:0000256" key="1">
    <source>
        <dbReference type="ARBA" id="ARBA00023002"/>
    </source>
</evidence>
<dbReference type="InterPro" id="IPR050268">
    <property type="entry name" value="NADH-dep_flavin_reductase"/>
</dbReference>
<dbReference type="EMBL" id="CP031078">
    <property type="protein sequence ID" value="AYF02514.1"/>
    <property type="molecule type" value="Genomic_DNA"/>
</dbReference>
<dbReference type="KEGG" id="pye:A6J80_10330"/>
<dbReference type="GO" id="GO:0010181">
    <property type="term" value="F:FMN binding"/>
    <property type="evidence" value="ECO:0007669"/>
    <property type="project" value="InterPro"/>
</dbReference>
<evidence type="ECO:0000259" key="2">
    <source>
        <dbReference type="SMART" id="SM00903"/>
    </source>
</evidence>
<evidence type="ECO:0000313" key="3">
    <source>
        <dbReference type="EMBL" id="ATQ55209.1"/>
    </source>
</evidence>
<dbReference type="InterPro" id="IPR002563">
    <property type="entry name" value="Flavin_Rdtase-like_dom"/>
</dbReference>
<reference evidence="7" key="1">
    <citation type="submission" date="2017-03" db="EMBL/GenBank/DDBJ databases">
        <title>FDA dAtabase for Regulatory Grade micrObial Sequences (FDA-ARGOS): Supporting development and validation of Infectious Disease Dx tests.</title>
        <authorList>
            <person name="Campos J."/>
            <person name="Goldberg B."/>
            <person name="Tallon L."/>
            <person name="Sadzewicz L."/>
            <person name="Sengamalay N."/>
            <person name="Ott S."/>
            <person name="Godinez A."/>
            <person name="Nagaraj S."/>
            <person name="Vyas G."/>
            <person name="Aluvathingal J."/>
            <person name="Nadendla S."/>
            <person name="Geyer C."/>
            <person name="Nandy P."/>
            <person name="Hobson J."/>
            <person name="Sichtig H."/>
        </authorList>
    </citation>
    <scope>NUCLEOTIDE SEQUENCE [LARGE SCALE GENOMIC DNA]</scope>
    <source>
        <strain evidence="7">FDAARGOS_252</strain>
    </source>
</reference>
<dbReference type="EMBL" id="CP044081">
    <property type="protein sequence ID" value="QEU07213.1"/>
    <property type="molecule type" value="Genomic_DNA"/>
</dbReference>
<evidence type="ECO:0000313" key="6">
    <source>
        <dbReference type="EMBL" id="QEU07213.1"/>
    </source>
</evidence>
<feature type="domain" description="Flavin reductase like" evidence="2">
    <location>
        <begin position="32"/>
        <end position="175"/>
    </location>
</feature>
<dbReference type="Pfam" id="PF01613">
    <property type="entry name" value="Flavin_Reduct"/>
    <property type="match status" value="1"/>
</dbReference>
<dbReference type="PANTHER" id="PTHR30466:SF1">
    <property type="entry name" value="FMN REDUCTASE (NADH) RUTF"/>
    <property type="match status" value="1"/>
</dbReference>
<dbReference type="RefSeq" id="WP_099648394.1">
    <property type="nucleotide sequence ID" value="NZ_CAJGAB010000004.1"/>
</dbReference>
<evidence type="ECO:0000313" key="5">
    <source>
        <dbReference type="EMBL" id="AYF02514.1"/>
    </source>
</evidence>
<evidence type="ECO:0000313" key="8">
    <source>
        <dbReference type="Proteomes" id="UP000229314"/>
    </source>
</evidence>
<reference evidence="6 10" key="6">
    <citation type="submission" date="2019-09" db="EMBL/GenBank/DDBJ databases">
        <title>FDA dAtabase for Regulatory Grade micrObial Sequences (FDA-ARGOS): Supporting development and validation of Infectious Disease Dx tests.</title>
        <authorList>
            <person name="Sciortino C."/>
            <person name="Tallon L."/>
            <person name="Sadzewicz L."/>
            <person name="Vavikolanu K."/>
            <person name="Mehta A."/>
            <person name="Aluvathingal J."/>
            <person name="Nadendla S."/>
            <person name="Nandy P."/>
            <person name="Geyer C."/>
            <person name="Yan Y."/>
            <person name="Sichtig H."/>
        </authorList>
    </citation>
    <scope>NUCLEOTIDE SEQUENCE [LARGE SCALE GENOMIC DNA]</scope>
    <source>
        <strain evidence="6 10">FDAARGOS_643</strain>
    </source>
</reference>
<dbReference type="InterPro" id="IPR012349">
    <property type="entry name" value="Split_barrel_FMN-bd"/>
</dbReference>
<dbReference type="EMBL" id="CP024422">
    <property type="protein sequence ID" value="ATQ55209.1"/>
    <property type="molecule type" value="Genomic_DNA"/>
</dbReference>
<dbReference type="Gene3D" id="2.30.110.10">
    <property type="entry name" value="Electron Transport, Fmn-binding Protein, Chain A"/>
    <property type="match status" value="1"/>
</dbReference>
<dbReference type="Proteomes" id="UP000272010">
    <property type="component" value="Chromosome"/>
</dbReference>